<dbReference type="InterPro" id="IPR007060">
    <property type="entry name" value="FtsL/DivIC"/>
</dbReference>
<dbReference type="Pfam" id="PF09578">
    <property type="entry name" value="Spore_YabQ"/>
    <property type="match status" value="1"/>
</dbReference>
<gene>
    <name evidence="3" type="ORF">LKD81_12785</name>
</gene>
<evidence type="ECO:0000313" key="4">
    <source>
        <dbReference type="Proteomes" id="UP001198182"/>
    </source>
</evidence>
<dbReference type="RefSeq" id="WP_308454344.1">
    <property type="nucleotide sequence ID" value="NZ_JAJEQR010000041.1"/>
</dbReference>
<feature type="transmembrane region" description="Helical" evidence="2">
    <location>
        <begin position="12"/>
        <end position="36"/>
    </location>
</feature>
<name>A0AAE3JGK3_9FIRM</name>
<keyword evidence="2" id="KW-1133">Transmembrane helix</keyword>
<feature type="compositionally biased region" description="Basic and acidic residues" evidence="1">
    <location>
        <begin position="107"/>
        <end position="121"/>
    </location>
</feature>
<feature type="transmembrane region" description="Helical" evidence="2">
    <location>
        <begin position="70"/>
        <end position="93"/>
    </location>
</feature>
<evidence type="ECO:0000256" key="1">
    <source>
        <dbReference type="SAM" id="MobiDB-lite"/>
    </source>
</evidence>
<dbReference type="NCBIfam" id="TIGR02893">
    <property type="entry name" value="spore_yabQ"/>
    <property type="match status" value="1"/>
</dbReference>
<keyword evidence="2" id="KW-0472">Membrane</keyword>
<keyword evidence="4" id="KW-1185">Reference proteome</keyword>
<dbReference type="Pfam" id="PF04977">
    <property type="entry name" value="DivIC"/>
    <property type="match status" value="1"/>
</dbReference>
<organism evidence="3 4">
    <name type="scientific">Hominifimenecus microfluidus</name>
    <dbReference type="NCBI Taxonomy" id="2885348"/>
    <lineage>
        <taxon>Bacteria</taxon>
        <taxon>Bacillati</taxon>
        <taxon>Bacillota</taxon>
        <taxon>Clostridia</taxon>
        <taxon>Lachnospirales</taxon>
        <taxon>Lachnospiraceae</taxon>
        <taxon>Hominifimenecus</taxon>
    </lineage>
</organism>
<feature type="transmembrane region" description="Helical" evidence="2">
    <location>
        <begin position="48"/>
        <end position="64"/>
    </location>
</feature>
<evidence type="ECO:0000256" key="2">
    <source>
        <dbReference type="SAM" id="Phobius"/>
    </source>
</evidence>
<reference evidence="3" key="1">
    <citation type="submission" date="2021-10" db="EMBL/GenBank/DDBJ databases">
        <title>Anaerobic single-cell dispensing facilitates the cultivation of human gut bacteria.</title>
        <authorList>
            <person name="Afrizal A."/>
        </authorList>
    </citation>
    <scope>NUCLEOTIDE SEQUENCE</scope>
    <source>
        <strain evidence="3">CLA-AA-H215</strain>
    </source>
</reference>
<feature type="transmembrane region" description="Helical" evidence="2">
    <location>
        <begin position="134"/>
        <end position="151"/>
    </location>
</feature>
<dbReference type="AlphaFoldDB" id="A0AAE3JGK3"/>
<accession>A0AAE3JGK3</accession>
<protein>
    <submittedName>
        <fullName evidence="3">Septum formation initiator family protein</fullName>
    </submittedName>
</protein>
<dbReference type="EMBL" id="JAJEQR010000041">
    <property type="protein sequence ID" value="MCC2231862.1"/>
    <property type="molecule type" value="Genomic_DNA"/>
</dbReference>
<proteinExistence type="predicted"/>
<keyword evidence="2" id="KW-0812">Transmembrane</keyword>
<sequence>MSGQIPAEAAVFLHALLLGAKFMCLYDGLRLCRWLLPHGRRLRDAEDILYWVYCGLWAFAQAFYENDGKIRWYFTAGIAIGMILWNYICSGILKKTLRWVTMRKKGRTEPKRRQSVRDSTKRNRKKKGNRNRSVLPIFFVVAALLTVLTVYTRSLQKADAVYAARVDALQNEVDTEKQRQEELEEKSVYVQTKDYIEQIAREKLGLINPDETIIRPEN</sequence>
<comment type="caution">
    <text evidence="3">The sequence shown here is derived from an EMBL/GenBank/DDBJ whole genome shotgun (WGS) entry which is preliminary data.</text>
</comment>
<evidence type="ECO:0000313" key="3">
    <source>
        <dbReference type="EMBL" id="MCC2231862.1"/>
    </source>
</evidence>
<dbReference type="Proteomes" id="UP001198182">
    <property type="component" value="Unassembled WGS sequence"/>
</dbReference>
<feature type="region of interest" description="Disordered" evidence="1">
    <location>
        <begin position="104"/>
        <end position="129"/>
    </location>
</feature>
<dbReference type="InterPro" id="IPR019074">
    <property type="entry name" value="YabQ"/>
</dbReference>